<feature type="domain" description="Transmembrane protein family 132 fourth" evidence="9">
    <location>
        <begin position="385"/>
        <end position="481"/>
    </location>
</feature>
<dbReference type="GO" id="GO:0016020">
    <property type="term" value="C:membrane"/>
    <property type="evidence" value="ECO:0007669"/>
    <property type="project" value="UniProtKB-SubCell"/>
</dbReference>
<evidence type="ECO:0000256" key="5">
    <source>
        <dbReference type="ARBA" id="ARBA00023136"/>
    </source>
</evidence>
<dbReference type="InterPro" id="IPR055423">
    <property type="entry name" value="Ig_TMEM132_5th"/>
</dbReference>
<feature type="domain" description="Transmembrane protein TMEM132 sixth" evidence="11">
    <location>
        <begin position="618"/>
        <end position="732"/>
    </location>
</feature>
<proteinExistence type="inferred from homology"/>
<feature type="region of interest" description="Disordered" evidence="6">
    <location>
        <begin position="1005"/>
        <end position="1036"/>
    </location>
</feature>
<evidence type="ECO:0000313" key="13">
    <source>
        <dbReference type="WBParaSite" id="ACRNAN_Path_1475.g5767.t2"/>
    </source>
</evidence>
<keyword evidence="4 7" id="KW-1133">Transmembrane helix</keyword>
<dbReference type="PANTHER" id="PTHR13388">
    <property type="entry name" value="DETONATOR, ISOFORM E"/>
    <property type="match status" value="1"/>
</dbReference>
<evidence type="ECO:0000259" key="11">
    <source>
        <dbReference type="Pfam" id="PF23487"/>
    </source>
</evidence>
<evidence type="ECO:0000256" key="4">
    <source>
        <dbReference type="ARBA" id="ARBA00022989"/>
    </source>
</evidence>
<keyword evidence="8" id="KW-0732">Signal</keyword>
<dbReference type="Pfam" id="PF23487">
    <property type="entry name" value="Ig_TMEM132_6th"/>
    <property type="match status" value="1"/>
</dbReference>
<accession>A0A914C100</accession>
<feature type="signal peptide" evidence="8">
    <location>
        <begin position="1"/>
        <end position="17"/>
    </location>
</feature>
<sequence length="1036" mass="117034">MWFFITILFNGWYLASALSIALDNASALSIALDNGAFILRRPNRHSIYSNESSSEIFLPHGCAISGEQSITAQIAGKSYSKTLYPSVQNYLCAVAVKVAKNKINVDKPYLDVIVFRDHTWSIFFKQKLCVMVQLTNSAGSSISASCSFAERDSFRHSCLIRQEIPFSWFNLNRRNPESGSTVNFAYAVGPFCTTPQFTLPTEKISLFSDVSKFQVIPLSSQEYGQLSLLTRSNLSFSMDSMNSLLVHYRHNPPENMTSSRLNGIEFKLWIDSRLEIISTTPLEPRIWTMKIESATEPNYHTTLTLSLIDGASLGSSWDDFLLAMLLRLKKYPETSFANDDDAKKTLIIHWSIKFRYDSRIGKNGDGEEKRVTTRFPIVQDVVYSLVPIAKSTELINTAIFTGTQVATPMRVFSISNSGKLRDVTDESHCISSSPRLLKTSPTCSSVYVDGSELRGLADILVHIQHQDMNTNAKFTVWYPKLPITVWVSDPILNTISDWNVAVWKWLPKKKRRDARQFACKNRHQQAEVRILSSFHVVDEATGDRTYLTGDKELMFDVTSLASSRIQTTDPEILAVKKKSSDLFVTAKKPGTARVVVKALSPNIDYGSMPVVVTEDRVSISRLMVRPVTDVKLELIPRSSNMVYVDLISRVHSSFTHQYQHGALEIVLLYSDGQKEHLEEVEPSEYSIGTYVNDEAMLKVRQLKTTPNIELVALDDKVDATLTVELRSPAYCEDPEMPPIISGHTMVHTFFGLEFARLHAFQTDPQRLNSTLPPVTENGSNLQPILAVLLTLALVIGLFHLIYGHTRGFHNGYEKLVVPLLARLSSNSSIASEKDDDDSKEWIWLPKPTPMDNNSLGSRYSQRSTLGMSEKNSRNTSSSPIDDNTRRSMSISYRGSEISVFISPTAAIAVHENPMGYTNPREFSSWRSMKTKSRPKLSKKLYVEGSSSEHENLGRYTSSNNLINNPPERRVSDNNTYWRWMPEPFPVEQDLFEQNYQSFSQPRRHVDMLPPEKIPSYTNGRTRKSGEYGHRLRETIA</sequence>
<feature type="compositionally biased region" description="Polar residues" evidence="6">
    <location>
        <begin position="852"/>
        <end position="866"/>
    </location>
</feature>
<dbReference type="PANTHER" id="PTHR13388:SF11">
    <property type="entry name" value="DETONATOR, ISOFORM E"/>
    <property type="match status" value="1"/>
</dbReference>
<protein>
    <submittedName>
        <fullName evidence="13">Transmembrane protein family 132 middle domain-containing protein</fullName>
    </submittedName>
</protein>
<feature type="region of interest" description="Disordered" evidence="6">
    <location>
        <begin position="943"/>
        <end position="967"/>
    </location>
</feature>
<evidence type="ECO:0000256" key="2">
    <source>
        <dbReference type="ARBA" id="ARBA00006166"/>
    </source>
</evidence>
<feature type="compositionally biased region" description="Basic and acidic residues" evidence="6">
    <location>
        <begin position="1023"/>
        <end position="1036"/>
    </location>
</feature>
<comment type="similarity">
    <text evidence="2">Belongs to the TMEM132 family.</text>
</comment>
<dbReference type="Pfam" id="PF23486">
    <property type="entry name" value="Ig_TMEM132_5th"/>
    <property type="match status" value="1"/>
</dbReference>
<dbReference type="Proteomes" id="UP000887540">
    <property type="component" value="Unplaced"/>
</dbReference>
<evidence type="ECO:0000256" key="1">
    <source>
        <dbReference type="ARBA" id="ARBA00004479"/>
    </source>
</evidence>
<dbReference type="InterPro" id="IPR031437">
    <property type="entry name" value="Ig_TMEM132_4th"/>
</dbReference>
<evidence type="ECO:0000259" key="10">
    <source>
        <dbReference type="Pfam" id="PF23486"/>
    </source>
</evidence>
<dbReference type="AlphaFoldDB" id="A0A914C100"/>
<feature type="transmembrane region" description="Helical" evidence="7">
    <location>
        <begin position="781"/>
        <end position="802"/>
    </location>
</feature>
<evidence type="ECO:0000256" key="7">
    <source>
        <dbReference type="SAM" id="Phobius"/>
    </source>
</evidence>
<comment type="subcellular location">
    <subcellularLocation>
        <location evidence="1">Membrane</location>
        <topology evidence="1">Single-pass type I membrane protein</topology>
    </subcellularLocation>
</comment>
<dbReference type="WBParaSite" id="ACRNAN_Path_1475.g5767.t2">
    <property type="protein sequence ID" value="ACRNAN_Path_1475.g5767.t2"/>
    <property type="gene ID" value="ACRNAN_Path_1475.g5767"/>
</dbReference>
<evidence type="ECO:0000256" key="8">
    <source>
        <dbReference type="SAM" id="SignalP"/>
    </source>
</evidence>
<feature type="chain" id="PRO_5037317765" evidence="8">
    <location>
        <begin position="18"/>
        <end position="1036"/>
    </location>
</feature>
<name>A0A914C100_9BILA</name>
<dbReference type="InterPro" id="IPR026307">
    <property type="entry name" value="TMEM132"/>
</dbReference>
<evidence type="ECO:0000259" key="9">
    <source>
        <dbReference type="Pfam" id="PF16070"/>
    </source>
</evidence>
<feature type="compositionally biased region" description="Polar residues" evidence="6">
    <location>
        <begin position="954"/>
        <end position="963"/>
    </location>
</feature>
<dbReference type="InterPro" id="IPR055424">
    <property type="entry name" value="Ig_TMEM132_6th"/>
</dbReference>
<feature type="domain" description="Transmembrane protein TMEM132 fifth" evidence="10">
    <location>
        <begin position="485"/>
        <end position="617"/>
    </location>
</feature>
<keyword evidence="3 7" id="KW-0812">Transmembrane</keyword>
<feature type="compositionally biased region" description="Polar residues" evidence="6">
    <location>
        <begin position="873"/>
        <end position="886"/>
    </location>
</feature>
<evidence type="ECO:0000256" key="3">
    <source>
        <dbReference type="ARBA" id="ARBA00022692"/>
    </source>
</evidence>
<organism evidence="12 13">
    <name type="scientific">Acrobeloides nanus</name>
    <dbReference type="NCBI Taxonomy" id="290746"/>
    <lineage>
        <taxon>Eukaryota</taxon>
        <taxon>Metazoa</taxon>
        <taxon>Ecdysozoa</taxon>
        <taxon>Nematoda</taxon>
        <taxon>Chromadorea</taxon>
        <taxon>Rhabditida</taxon>
        <taxon>Tylenchina</taxon>
        <taxon>Cephalobomorpha</taxon>
        <taxon>Cephaloboidea</taxon>
        <taxon>Cephalobidae</taxon>
        <taxon>Acrobeloides</taxon>
    </lineage>
</organism>
<dbReference type="Pfam" id="PF16070">
    <property type="entry name" value="Ig_TMEM132_4th"/>
    <property type="match status" value="1"/>
</dbReference>
<keyword evidence="12" id="KW-1185">Reference proteome</keyword>
<evidence type="ECO:0000256" key="6">
    <source>
        <dbReference type="SAM" id="MobiDB-lite"/>
    </source>
</evidence>
<reference evidence="13" key="1">
    <citation type="submission" date="2022-11" db="UniProtKB">
        <authorList>
            <consortium name="WormBaseParasite"/>
        </authorList>
    </citation>
    <scope>IDENTIFICATION</scope>
</reference>
<feature type="region of interest" description="Disordered" evidence="6">
    <location>
        <begin position="852"/>
        <end position="886"/>
    </location>
</feature>
<evidence type="ECO:0000313" key="12">
    <source>
        <dbReference type="Proteomes" id="UP000887540"/>
    </source>
</evidence>
<keyword evidence="5 7" id="KW-0472">Membrane</keyword>